<gene>
    <name evidence="2" type="ORF">METZ01_LOCUS288720</name>
</gene>
<evidence type="ECO:0000313" key="2">
    <source>
        <dbReference type="EMBL" id="SVC35866.1"/>
    </source>
</evidence>
<dbReference type="Pfam" id="PF24553">
    <property type="entry name" value="Rv0428c_C"/>
    <property type="match status" value="1"/>
</dbReference>
<evidence type="ECO:0000259" key="1">
    <source>
        <dbReference type="PROSITE" id="PS51186"/>
    </source>
</evidence>
<sequence>VASAARVELFDTPEGAWFDTWLRLTDEPYDGDLFGRLLAATSSPAVYALIRAGNEGVACARATLSGGVVGLYDLRVATDHRRQGMAIDLARSRLWWAQTQGVEQAFLQVMENNAAARALQVRLG</sequence>
<dbReference type="GO" id="GO:0016747">
    <property type="term" value="F:acyltransferase activity, transferring groups other than amino-acyl groups"/>
    <property type="evidence" value="ECO:0007669"/>
    <property type="project" value="InterPro"/>
</dbReference>
<name>A0A382LGY7_9ZZZZ</name>
<proteinExistence type="predicted"/>
<reference evidence="2" key="1">
    <citation type="submission" date="2018-05" db="EMBL/GenBank/DDBJ databases">
        <authorList>
            <person name="Lanie J.A."/>
            <person name="Ng W.-L."/>
            <person name="Kazmierczak K.M."/>
            <person name="Andrzejewski T.M."/>
            <person name="Davidsen T.M."/>
            <person name="Wayne K.J."/>
            <person name="Tettelin H."/>
            <person name="Glass J.I."/>
            <person name="Rusch D."/>
            <person name="Podicherti R."/>
            <person name="Tsui H.-C.T."/>
            <person name="Winkler M.E."/>
        </authorList>
    </citation>
    <scope>NUCLEOTIDE SEQUENCE</scope>
</reference>
<feature type="non-terminal residue" evidence="2">
    <location>
        <position position="124"/>
    </location>
</feature>
<dbReference type="SUPFAM" id="SSF55729">
    <property type="entry name" value="Acyl-CoA N-acyltransferases (Nat)"/>
    <property type="match status" value="1"/>
</dbReference>
<protein>
    <recommendedName>
        <fullName evidence="1">N-acetyltransferase domain-containing protein</fullName>
    </recommendedName>
</protein>
<dbReference type="Gene3D" id="3.40.630.30">
    <property type="match status" value="1"/>
</dbReference>
<feature type="domain" description="N-acetyltransferase" evidence="1">
    <location>
        <begin position="7"/>
        <end position="124"/>
    </location>
</feature>
<accession>A0A382LGY7</accession>
<dbReference type="InterPro" id="IPR000182">
    <property type="entry name" value="GNAT_dom"/>
</dbReference>
<organism evidence="2">
    <name type="scientific">marine metagenome</name>
    <dbReference type="NCBI Taxonomy" id="408172"/>
    <lineage>
        <taxon>unclassified sequences</taxon>
        <taxon>metagenomes</taxon>
        <taxon>ecological metagenomes</taxon>
    </lineage>
</organism>
<dbReference type="AlphaFoldDB" id="A0A382LGY7"/>
<dbReference type="InterPro" id="IPR056935">
    <property type="entry name" value="Rv0428c-like_C"/>
</dbReference>
<feature type="non-terminal residue" evidence="2">
    <location>
        <position position="1"/>
    </location>
</feature>
<dbReference type="EMBL" id="UINC01086949">
    <property type="protein sequence ID" value="SVC35866.1"/>
    <property type="molecule type" value="Genomic_DNA"/>
</dbReference>
<dbReference type="PROSITE" id="PS51186">
    <property type="entry name" value="GNAT"/>
    <property type="match status" value="1"/>
</dbReference>
<dbReference type="InterPro" id="IPR016181">
    <property type="entry name" value="Acyl_CoA_acyltransferase"/>
</dbReference>